<feature type="non-terminal residue" evidence="1">
    <location>
        <position position="1"/>
    </location>
</feature>
<dbReference type="EMBL" id="JAWDJW010011964">
    <property type="protein sequence ID" value="KAK3044420.1"/>
    <property type="molecule type" value="Genomic_DNA"/>
</dbReference>
<keyword evidence="2" id="KW-1185">Reference proteome</keyword>
<sequence length="268" mass="29748">PYLASYDQEGKWIEQLRGYIERVRSSNSAQTAEEQFSQLYALRKWLFWVPVSLLSSRKGDVYVLLVLAHFYATALALEPVFSDIGAGFCANIAAPPLDEIIRIINTLRSTQGYNQSMQAASIMMEFPREAANNFRGRKEWRRQRDEMHSMAQSPHGLDTLTLDLSNQIAEFGYGQSLSPAFAPSPLHMSPINVVPSSAPRSPYLEVPHSGVDSHGYVGSNSVYSTPMTTPLQSPAAHQTVFAQEESMYGYGQPMGYPGGFVAPTTIWT</sequence>
<evidence type="ECO:0000313" key="2">
    <source>
        <dbReference type="Proteomes" id="UP001186974"/>
    </source>
</evidence>
<accession>A0ACC3CTA8</accession>
<proteinExistence type="predicted"/>
<gene>
    <name evidence="1" type="ORF">LTS18_001336</name>
</gene>
<evidence type="ECO:0000313" key="1">
    <source>
        <dbReference type="EMBL" id="KAK3044420.1"/>
    </source>
</evidence>
<reference evidence="1" key="1">
    <citation type="submission" date="2024-09" db="EMBL/GenBank/DDBJ databases">
        <title>Black Yeasts Isolated from many extreme environments.</title>
        <authorList>
            <person name="Coleine C."/>
            <person name="Stajich J.E."/>
            <person name="Selbmann L."/>
        </authorList>
    </citation>
    <scope>NUCLEOTIDE SEQUENCE</scope>
    <source>
        <strain evidence="1">CCFEE 5737</strain>
    </source>
</reference>
<comment type="caution">
    <text evidence="1">The sequence shown here is derived from an EMBL/GenBank/DDBJ whole genome shotgun (WGS) entry which is preliminary data.</text>
</comment>
<organism evidence="1 2">
    <name type="scientific">Coniosporium uncinatum</name>
    <dbReference type="NCBI Taxonomy" id="93489"/>
    <lineage>
        <taxon>Eukaryota</taxon>
        <taxon>Fungi</taxon>
        <taxon>Dikarya</taxon>
        <taxon>Ascomycota</taxon>
        <taxon>Pezizomycotina</taxon>
        <taxon>Dothideomycetes</taxon>
        <taxon>Dothideomycetes incertae sedis</taxon>
        <taxon>Coniosporium</taxon>
    </lineage>
</organism>
<protein>
    <submittedName>
        <fullName evidence="1">Uncharacterized protein</fullName>
    </submittedName>
</protein>
<name>A0ACC3CTA8_9PEZI</name>
<dbReference type="Proteomes" id="UP001186974">
    <property type="component" value="Unassembled WGS sequence"/>
</dbReference>